<dbReference type="Pfam" id="PF21984">
    <property type="entry name" value="DnaD_N"/>
    <property type="match status" value="1"/>
</dbReference>
<dbReference type="NCBIfam" id="TIGR01446">
    <property type="entry name" value="DnaD_dom"/>
    <property type="match status" value="1"/>
</dbReference>
<dbReference type="Proteomes" id="UP001314241">
    <property type="component" value="Unassembled WGS sequence"/>
</dbReference>
<evidence type="ECO:0000259" key="2">
    <source>
        <dbReference type="Pfam" id="PF07261"/>
    </source>
</evidence>
<feature type="domain" description="DnaD N-terminal" evidence="3">
    <location>
        <begin position="17"/>
        <end position="101"/>
    </location>
</feature>
<dbReference type="InterPro" id="IPR053843">
    <property type="entry name" value="DnaD_N"/>
</dbReference>
<comment type="caution">
    <text evidence="4">The sequence shown here is derived from an EMBL/GenBank/DDBJ whole genome shotgun (WGS) entry which is preliminary data.</text>
</comment>
<evidence type="ECO:0000259" key="3">
    <source>
        <dbReference type="Pfam" id="PF21984"/>
    </source>
</evidence>
<dbReference type="Gene3D" id="1.10.10.630">
    <property type="entry name" value="DnaD domain-like"/>
    <property type="match status" value="1"/>
</dbReference>
<dbReference type="EMBL" id="CAWVOH010000001">
    <property type="protein sequence ID" value="CAK8054069.1"/>
    <property type="molecule type" value="Genomic_DNA"/>
</dbReference>
<accession>A0ABM9N4H3</accession>
<keyword evidence="5" id="KW-1185">Reference proteome</keyword>
<dbReference type="InterPro" id="IPR053162">
    <property type="entry name" value="DnaD"/>
</dbReference>
<dbReference type="InterPro" id="IPR036388">
    <property type="entry name" value="WH-like_DNA-bd_sf"/>
</dbReference>
<dbReference type="SUPFAM" id="SSF158499">
    <property type="entry name" value="DnaD domain-like"/>
    <property type="match status" value="1"/>
</dbReference>
<dbReference type="InterPro" id="IPR034829">
    <property type="entry name" value="DnaD-like_sf"/>
</dbReference>
<proteinExistence type="inferred from homology"/>
<dbReference type="PANTHER" id="PTHR37293">
    <property type="entry name" value="PHAGE REPLICATION PROTEIN-RELATED"/>
    <property type="match status" value="1"/>
</dbReference>
<feature type="domain" description="DnaB/C C-terminal" evidence="2">
    <location>
        <begin position="125"/>
        <end position="195"/>
    </location>
</feature>
<gene>
    <name evidence="4" type="ORF">R54876_GBNLAHCA_00629</name>
</gene>
<evidence type="ECO:0000313" key="5">
    <source>
        <dbReference type="Proteomes" id="UP001314241"/>
    </source>
</evidence>
<reference evidence="4 5" key="1">
    <citation type="submission" date="2024-01" db="EMBL/GenBank/DDBJ databases">
        <authorList>
            <person name="Botero Cardona J."/>
        </authorList>
    </citation>
    <scope>NUCLEOTIDE SEQUENCE [LARGE SCALE GENOMIC DNA]</scope>
    <source>
        <strain evidence="4 5">LMG 33000</strain>
    </source>
</reference>
<evidence type="ECO:0000256" key="1">
    <source>
        <dbReference type="ARBA" id="ARBA00093462"/>
    </source>
</evidence>
<dbReference type="Pfam" id="PF07261">
    <property type="entry name" value="DnaB_2"/>
    <property type="match status" value="1"/>
</dbReference>
<comment type="similarity">
    <text evidence="1">Belongs to the DnaB/DnaD family.</text>
</comment>
<dbReference type="PANTHER" id="PTHR37293:SF6">
    <property type="entry name" value="DNA REPLICATION PROTEIN DNAD"/>
    <property type="match status" value="1"/>
</dbReference>
<organism evidence="4 5">
    <name type="scientific">Eupransor demetentiae</name>
    <dbReference type="NCBI Taxonomy" id="3109584"/>
    <lineage>
        <taxon>Bacteria</taxon>
        <taxon>Bacillati</taxon>
        <taxon>Bacillota</taxon>
        <taxon>Bacilli</taxon>
        <taxon>Lactobacillales</taxon>
        <taxon>Lactobacillaceae</taxon>
        <taxon>Eupransor</taxon>
    </lineage>
</organism>
<sequence>MEANFKRYLAAGQTAVSNELLMNYRKIGMDNDDLMLYLQIERIQARGDYANPAVLARILQVTESAVVDRLKSLLKRKLLTVEGRQKQTESYDFSPMFEKLLGGQRAEVAPETLSDGVKSKRQVMQTVEAEFGRSLSAMEMQTIGHWFDQDHFDPNMMLLALKEAVLNNVRNLRYIETILANWQREQLNSPQAVEMAKRKRRGVTYVLADQKSGQKGKVDFKLPHQKIEDM</sequence>
<evidence type="ECO:0000313" key="4">
    <source>
        <dbReference type="EMBL" id="CAK8054069.1"/>
    </source>
</evidence>
<dbReference type="RefSeq" id="WP_349641612.1">
    <property type="nucleotide sequence ID" value="NZ_CAWVOH010000001.1"/>
</dbReference>
<dbReference type="Gene3D" id="1.10.10.10">
    <property type="entry name" value="Winged helix-like DNA-binding domain superfamily/Winged helix DNA-binding domain"/>
    <property type="match status" value="1"/>
</dbReference>
<name>A0ABM9N4H3_9LACO</name>
<protein>
    <submittedName>
        <fullName evidence="4">DNA replication protein DnaD (DnaD)</fullName>
    </submittedName>
</protein>
<dbReference type="InterPro" id="IPR006343">
    <property type="entry name" value="DnaB/C_C"/>
</dbReference>